<gene>
    <name evidence="2" type="ordered locus">MARTH_orf573</name>
</gene>
<dbReference type="Proteomes" id="UP000008812">
    <property type="component" value="Chromosome"/>
</dbReference>
<keyword evidence="1" id="KW-0812">Transmembrane</keyword>
<feature type="transmembrane region" description="Helical" evidence="1">
    <location>
        <begin position="354"/>
        <end position="373"/>
    </location>
</feature>
<protein>
    <submittedName>
        <fullName evidence="2">Hypothetical membrane protein</fullName>
    </submittedName>
</protein>
<accession>B3PMX3</accession>
<reference evidence="2 3" key="1">
    <citation type="journal article" date="2008" name="Infect. Immun.">
        <title>Genome of Mycoplasma arthritidis.</title>
        <authorList>
            <person name="Dybvig K."/>
            <person name="Zuhua C."/>
            <person name="Lao P."/>
            <person name="Jordan D.S."/>
            <person name="French C.T."/>
            <person name="Tu A.H."/>
            <person name="Loraine A.E."/>
        </authorList>
    </citation>
    <scope>NUCLEOTIDE SEQUENCE [LARGE SCALE GENOMIC DNA]</scope>
    <source>
        <strain evidence="2 3">158L3-1</strain>
    </source>
</reference>
<keyword evidence="1" id="KW-1133">Transmembrane helix</keyword>
<dbReference type="HOGENOM" id="CLU_713335_0_0_14"/>
<name>B3PMX3_META1</name>
<organism evidence="2 3">
    <name type="scientific">Metamycoplasma arthritidis (strain 158L3-1)</name>
    <name type="common">Mycoplasma arthritidis</name>
    <dbReference type="NCBI Taxonomy" id="243272"/>
    <lineage>
        <taxon>Bacteria</taxon>
        <taxon>Bacillati</taxon>
        <taxon>Mycoplasmatota</taxon>
        <taxon>Mycoplasmoidales</taxon>
        <taxon>Metamycoplasmataceae</taxon>
        <taxon>Metamycoplasma</taxon>
    </lineage>
</organism>
<evidence type="ECO:0000313" key="2">
    <source>
        <dbReference type="EMBL" id="ACF07375.1"/>
    </source>
</evidence>
<evidence type="ECO:0000256" key="1">
    <source>
        <dbReference type="SAM" id="Phobius"/>
    </source>
</evidence>
<evidence type="ECO:0000313" key="3">
    <source>
        <dbReference type="Proteomes" id="UP000008812"/>
    </source>
</evidence>
<sequence length="387" mass="45176">MSPIILGFGFQIIFIQEEKIVNSDYQLLKNSIEQKAILSAKQAKKNKALLYDRLNFEYDSDKTKIENIASVVEQLNNKKISPYFSWMLPTKHIRYLTGLLLPYQYSKIGGDENKYLTYRNISSLPTLEDDELTATNSISEQAKYSLLQLGISDSKLLRLKIKQSIANLEKETKDLDLTSAINNANENDKAKLKFEVSKRKLAIDYLSKIIGYKQIFESQYYQKLINSSYDKINSLLPFNERQWNILLTYQAILEKVLGGLYANDNENAILNKVLISKESLALSLTFTYYLKNKQLNNFMDLAPLKKLKGLEIANLNEWNDYSSAFRERFSNSIINYELIDKSYSHFKEYIVREYYWPSLSVILPFVFSLILFLRSYRSYLKKDFNNE</sequence>
<proteinExistence type="predicted"/>
<dbReference type="AlphaFoldDB" id="B3PMX3"/>
<dbReference type="STRING" id="243272.MARTH_orf573"/>
<keyword evidence="1" id="KW-0472">Membrane</keyword>
<dbReference type="RefSeq" id="WP_012498332.1">
    <property type="nucleotide sequence ID" value="NC_011025.1"/>
</dbReference>
<dbReference type="KEGG" id="mat:MARTH_orf573"/>
<dbReference type="EMBL" id="CP001047">
    <property type="protein sequence ID" value="ACF07375.1"/>
    <property type="molecule type" value="Genomic_DNA"/>
</dbReference>
<keyword evidence="3" id="KW-1185">Reference proteome</keyword>